<keyword evidence="3 7" id="KW-0479">Metal-binding</keyword>
<dbReference type="GO" id="GO:0004130">
    <property type="term" value="F:cytochrome-c peroxidase activity"/>
    <property type="evidence" value="ECO:0007669"/>
    <property type="project" value="TreeGrafter"/>
</dbReference>
<evidence type="ECO:0000256" key="4">
    <source>
        <dbReference type="ARBA" id="ARBA00022729"/>
    </source>
</evidence>
<reference evidence="9 10" key="1">
    <citation type="submission" date="2021-12" db="EMBL/GenBank/DDBJ databases">
        <title>Genome sequencing of bacteria with rrn-lacking chromosome and rrn-plasmid.</title>
        <authorList>
            <person name="Anda M."/>
            <person name="Iwasaki W."/>
        </authorList>
    </citation>
    <scope>NUCLEOTIDE SEQUENCE [LARGE SCALE GENOMIC DNA]</scope>
    <source>
        <strain evidence="9 10">NBRC 15940</strain>
    </source>
</reference>
<evidence type="ECO:0000259" key="8">
    <source>
        <dbReference type="PROSITE" id="PS51007"/>
    </source>
</evidence>
<comment type="caution">
    <text evidence="9">The sequence shown here is derived from an EMBL/GenBank/DDBJ whole genome shotgun (WGS) entry which is preliminary data.</text>
</comment>
<dbReference type="SUPFAM" id="SSF46626">
    <property type="entry name" value="Cytochrome c"/>
    <property type="match status" value="2"/>
</dbReference>
<protein>
    <submittedName>
        <fullName evidence="9">Cytochrome c551 peroxidase</fullName>
    </submittedName>
</protein>
<evidence type="ECO:0000256" key="2">
    <source>
        <dbReference type="ARBA" id="ARBA00022617"/>
    </source>
</evidence>
<dbReference type="AlphaFoldDB" id="A0AAN4W2A4"/>
<keyword evidence="4" id="KW-0732">Signal</keyword>
<dbReference type="Pfam" id="PF03150">
    <property type="entry name" value="CCP_MauG"/>
    <property type="match status" value="1"/>
</dbReference>
<dbReference type="PANTHER" id="PTHR30600:SF10">
    <property type="entry name" value="BLL6722 PROTEIN"/>
    <property type="match status" value="1"/>
</dbReference>
<dbReference type="GO" id="GO:0030313">
    <property type="term" value="C:cell envelope"/>
    <property type="evidence" value="ECO:0007669"/>
    <property type="project" value="UniProtKB-SubCell"/>
</dbReference>
<dbReference type="GO" id="GO:0009055">
    <property type="term" value="F:electron transfer activity"/>
    <property type="evidence" value="ECO:0007669"/>
    <property type="project" value="InterPro"/>
</dbReference>
<feature type="domain" description="Cytochrome c" evidence="8">
    <location>
        <begin position="283"/>
        <end position="420"/>
    </location>
</feature>
<keyword evidence="6 7" id="KW-0408">Iron</keyword>
<sequence length="455" mass="49538">MGKETDMNKITHILVLMCGLSLFSCNNDIDTPKEFNADEELLQLLEEKGQGKGLAFFQLPESTDFSSIPQDPDNPLSAQKVALGKLLFHETAIATKPKFVDNKGGYSCASCHHADAGFQAGLMQGIGEGGEGFGVSGEGRAAMPHIPEDSLDVQPVKSPSILNGAYQENLLWNGQFGAGGLNKGTEAQWTEGTPKAVNHLGFQGLETQAIAGMTVHRLAIDQWVQEDAAYGPEFDQIYQHLPKEERCNIETAGLAIAAFERTVLSNQAPFQNYLKGQGNAMTVEQKQGAIVFFGKGACSNCHTGPALNSMSFHALGMPDMPENGRAGIVPEDVQLGRGGFTQNPEDNYKFKTPQLYNLKDSPFYGHGGSFHSVEEVVRYKNQATPAKSEVTGQWLAEDFKPLNLTEAEIKNLVDFIENALYDPNLSRYVPEVLPSNQCFPNNDPMSKQDLNCDGV</sequence>
<gene>
    <name evidence="9" type="ORF">PEDI_43390</name>
</gene>
<dbReference type="InterPro" id="IPR009056">
    <property type="entry name" value="Cyt_c-like_dom"/>
</dbReference>
<dbReference type="PROSITE" id="PS51257">
    <property type="entry name" value="PROKAR_LIPOPROTEIN"/>
    <property type="match status" value="1"/>
</dbReference>
<dbReference type="GO" id="GO:0020037">
    <property type="term" value="F:heme binding"/>
    <property type="evidence" value="ECO:0007669"/>
    <property type="project" value="InterPro"/>
</dbReference>
<dbReference type="EMBL" id="BQKE01000003">
    <property type="protein sequence ID" value="GJM63787.1"/>
    <property type="molecule type" value="Genomic_DNA"/>
</dbReference>
<evidence type="ECO:0000256" key="6">
    <source>
        <dbReference type="ARBA" id="ARBA00023004"/>
    </source>
</evidence>
<dbReference type="InterPro" id="IPR036909">
    <property type="entry name" value="Cyt_c-like_dom_sf"/>
</dbReference>
<name>A0AAN4W2A4_9BACT</name>
<evidence type="ECO:0000313" key="10">
    <source>
        <dbReference type="Proteomes" id="UP001310022"/>
    </source>
</evidence>
<accession>A0AAN4W2A4</accession>
<dbReference type="InterPro" id="IPR004852">
    <property type="entry name" value="Di-haem_cyt_c_peroxidsae"/>
</dbReference>
<dbReference type="InterPro" id="IPR051395">
    <property type="entry name" value="Cytochrome_c_Peroxidase/MauG"/>
</dbReference>
<evidence type="ECO:0000256" key="5">
    <source>
        <dbReference type="ARBA" id="ARBA00023002"/>
    </source>
</evidence>
<keyword evidence="10" id="KW-1185">Reference proteome</keyword>
<evidence type="ECO:0000256" key="7">
    <source>
        <dbReference type="PROSITE-ProRule" id="PRU00433"/>
    </source>
</evidence>
<evidence type="ECO:0000256" key="3">
    <source>
        <dbReference type="ARBA" id="ARBA00022723"/>
    </source>
</evidence>
<keyword evidence="2 7" id="KW-0349">Heme</keyword>
<evidence type="ECO:0000256" key="1">
    <source>
        <dbReference type="ARBA" id="ARBA00004196"/>
    </source>
</evidence>
<dbReference type="GO" id="GO:0046872">
    <property type="term" value="F:metal ion binding"/>
    <property type="evidence" value="ECO:0007669"/>
    <property type="project" value="UniProtKB-KW"/>
</dbReference>
<dbReference type="PANTHER" id="PTHR30600">
    <property type="entry name" value="CYTOCHROME C PEROXIDASE-RELATED"/>
    <property type="match status" value="1"/>
</dbReference>
<keyword evidence="5" id="KW-0560">Oxidoreductase</keyword>
<dbReference type="PROSITE" id="PS51007">
    <property type="entry name" value="CYTC"/>
    <property type="match status" value="1"/>
</dbReference>
<dbReference type="Gene3D" id="1.10.760.10">
    <property type="entry name" value="Cytochrome c-like domain"/>
    <property type="match status" value="2"/>
</dbReference>
<keyword evidence="9" id="KW-0575">Peroxidase</keyword>
<dbReference type="Proteomes" id="UP001310022">
    <property type="component" value="Unassembled WGS sequence"/>
</dbReference>
<evidence type="ECO:0000313" key="9">
    <source>
        <dbReference type="EMBL" id="GJM63787.1"/>
    </source>
</evidence>
<organism evidence="9 10">
    <name type="scientific">Persicobacter diffluens</name>
    <dbReference type="NCBI Taxonomy" id="981"/>
    <lineage>
        <taxon>Bacteria</taxon>
        <taxon>Pseudomonadati</taxon>
        <taxon>Bacteroidota</taxon>
        <taxon>Cytophagia</taxon>
        <taxon>Cytophagales</taxon>
        <taxon>Persicobacteraceae</taxon>
        <taxon>Persicobacter</taxon>
    </lineage>
</organism>
<proteinExistence type="predicted"/>
<comment type="subcellular location">
    <subcellularLocation>
        <location evidence="1">Cell envelope</location>
    </subcellularLocation>
</comment>